<name>A0AAW0QX13_9PEZI</name>
<organism evidence="3 4">
    <name type="scientific">Apiospora kogelbergensis</name>
    <dbReference type="NCBI Taxonomy" id="1337665"/>
    <lineage>
        <taxon>Eukaryota</taxon>
        <taxon>Fungi</taxon>
        <taxon>Dikarya</taxon>
        <taxon>Ascomycota</taxon>
        <taxon>Pezizomycotina</taxon>
        <taxon>Sordariomycetes</taxon>
        <taxon>Xylariomycetidae</taxon>
        <taxon>Amphisphaeriales</taxon>
        <taxon>Apiosporaceae</taxon>
        <taxon>Apiospora</taxon>
    </lineage>
</organism>
<feature type="compositionally biased region" description="Acidic residues" evidence="2">
    <location>
        <begin position="526"/>
        <end position="541"/>
    </location>
</feature>
<dbReference type="Proteomes" id="UP001392437">
    <property type="component" value="Unassembled WGS sequence"/>
</dbReference>
<evidence type="ECO:0000313" key="4">
    <source>
        <dbReference type="Proteomes" id="UP001392437"/>
    </source>
</evidence>
<sequence>MAGAGIDQLKLIYHLSDLDQSAGREYIRRMFIFDFPDRTKRSEATTALRQGLKTAFKVYPHLTGRVGPHEDAELDQDLVMLRYGDTEATREITQEVFQASYRKKSSDWYGYRELCQMNMPVSHWKPKDFCLAPQIWKKEDWIPAVTLKATFLGTGGLVLCFAFHQSLVDGRSISMFIDTFAKGTRDPNAINEAQEHIKHIDLSGAYGWKVEDIQRRWEPDRFPEWNFDQGEPVYSYLSQSGRCRLIRFPAKAIAKMRDECHAFLLATCEADDEVFVSPIDILSALMWVSLLRSRHTRFNSDDWDDVSVFTTAVDLRRQDLNGLIPPNYFGNMSMNLAVTARDINDIIRPETTTCSRKGPPRLGPVQLTTVASSAAVIRDELRLIGRENIEERLAMFHALEQPVDAVDAGTRAVRSHKYGAKVSSLVTFDADIDFGIPGTPSKDGRPRFVRKPWVKDNGMMHIMPRRGGTKEESDADWVVLVCADSPVLEQLCSGYELGQWAVGFVDDEDPSLWWEKRFGDRRVPDENDSDDEDADGDVEMQ</sequence>
<dbReference type="PANTHER" id="PTHR31642">
    <property type="entry name" value="TRICHOTHECENE 3-O-ACETYLTRANSFERASE"/>
    <property type="match status" value="1"/>
</dbReference>
<evidence type="ECO:0000256" key="1">
    <source>
        <dbReference type="ARBA" id="ARBA00022679"/>
    </source>
</evidence>
<dbReference type="GO" id="GO:0016747">
    <property type="term" value="F:acyltransferase activity, transferring groups other than amino-acyl groups"/>
    <property type="evidence" value="ECO:0007669"/>
    <property type="project" value="TreeGrafter"/>
</dbReference>
<keyword evidence="1" id="KW-0808">Transferase</keyword>
<dbReference type="InterPro" id="IPR023213">
    <property type="entry name" value="CAT-like_dom_sf"/>
</dbReference>
<evidence type="ECO:0008006" key="5">
    <source>
        <dbReference type="Google" id="ProtNLM"/>
    </source>
</evidence>
<protein>
    <recommendedName>
        <fullName evidence="5">Condensation domain-containing protein</fullName>
    </recommendedName>
</protein>
<comment type="caution">
    <text evidence="3">The sequence shown here is derived from an EMBL/GenBank/DDBJ whole genome shotgun (WGS) entry which is preliminary data.</text>
</comment>
<dbReference type="GO" id="GO:0044550">
    <property type="term" value="P:secondary metabolite biosynthetic process"/>
    <property type="evidence" value="ECO:0007669"/>
    <property type="project" value="TreeGrafter"/>
</dbReference>
<dbReference type="InterPro" id="IPR050317">
    <property type="entry name" value="Plant_Fungal_Acyltransferase"/>
</dbReference>
<evidence type="ECO:0000313" key="3">
    <source>
        <dbReference type="EMBL" id="KAK8114919.1"/>
    </source>
</evidence>
<dbReference type="EMBL" id="JAQQWP010000006">
    <property type="protein sequence ID" value="KAK8114919.1"/>
    <property type="molecule type" value="Genomic_DNA"/>
</dbReference>
<reference evidence="3 4" key="1">
    <citation type="submission" date="2023-01" db="EMBL/GenBank/DDBJ databases">
        <title>Analysis of 21 Apiospora genomes using comparative genomics revels a genus with tremendous synthesis potential of carbohydrate active enzymes and secondary metabolites.</title>
        <authorList>
            <person name="Sorensen T."/>
        </authorList>
    </citation>
    <scope>NUCLEOTIDE SEQUENCE [LARGE SCALE GENOMIC DNA]</scope>
    <source>
        <strain evidence="3 4">CBS 117206</strain>
    </source>
</reference>
<dbReference type="PANTHER" id="PTHR31642:SF310">
    <property type="entry name" value="FATTY ALCOHOL:CAFFEOYL-COA ACYLTRANSFERASE"/>
    <property type="match status" value="1"/>
</dbReference>
<accession>A0AAW0QX13</accession>
<dbReference type="AlphaFoldDB" id="A0AAW0QX13"/>
<gene>
    <name evidence="3" type="ORF">PG999_006988</name>
</gene>
<keyword evidence="4" id="KW-1185">Reference proteome</keyword>
<feature type="region of interest" description="Disordered" evidence="2">
    <location>
        <begin position="517"/>
        <end position="541"/>
    </location>
</feature>
<evidence type="ECO:0000256" key="2">
    <source>
        <dbReference type="SAM" id="MobiDB-lite"/>
    </source>
</evidence>
<dbReference type="Gene3D" id="3.30.559.10">
    <property type="entry name" value="Chloramphenicol acetyltransferase-like domain"/>
    <property type="match status" value="2"/>
</dbReference>
<dbReference type="Pfam" id="PF02458">
    <property type="entry name" value="Transferase"/>
    <property type="match status" value="1"/>
</dbReference>
<proteinExistence type="predicted"/>